<dbReference type="SMART" id="SM00906">
    <property type="entry name" value="Fungal_trans"/>
    <property type="match status" value="1"/>
</dbReference>
<dbReference type="InterPro" id="IPR007219">
    <property type="entry name" value="XnlR_reg_dom"/>
</dbReference>
<dbReference type="SUPFAM" id="SSF57701">
    <property type="entry name" value="Zn2/Cys6 DNA-binding domain"/>
    <property type="match status" value="1"/>
</dbReference>
<protein>
    <recommendedName>
        <fullName evidence="7">Zn(2)-C6 fungal-type domain-containing protein</fullName>
    </recommendedName>
</protein>
<keyword evidence="2" id="KW-0479">Metal-binding</keyword>
<dbReference type="OrthoDB" id="5600212at2759"/>
<dbReference type="CDD" id="cd00067">
    <property type="entry name" value="GAL4"/>
    <property type="match status" value="1"/>
</dbReference>
<dbReference type="AlphaFoldDB" id="A0A370TGT3"/>
<dbReference type="EMBL" id="NPIC01000007">
    <property type="protein sequence ID" value="RDL34407.1"/>
    <property type="molecule type" value="Genomic_DNA"/>
</dbReference>
<dbReference type="Pfam" id="PF00172">
    <property type="entry name" value="Zn_clus"/>
    <property type="match status" value="1"/>
</dbReference>
<accession>A0A370TGT3</accession>
<dbReference type="PROSITE" id="PS00463">
    <property type="entry name" value="ZN2_CY6_FUNGAL_1"/>
    <property type="match status" value="1"/>
</dbReference>
<dbReference type="GO" id="GO:0008270">
    <property type="term" value="F:zinc ion binding"/>
    <property type="evidence" value="ECO:0007669"/>
    <property type="project" value="InterPro"/>
</dbReference>
<proteinExistence type="predicted"/>
<dbReference type="InterPro" id="IPR050815">
    <property type="entry name" value="TF_fung"/>
</dbReference>
<feature type="compositionally biased region" description="Polar residues" evidence="6">
    <location>
        <begin position="18"/>
        <end position="35"/>
    </location>
</feature>
<name>A0A370TGT3_9HELO</name>
<sequence>MFGDVPEVEVEVEADPHASTTHSISPSASNDSGSGPATGASGKAPDKTISCVSCRKRKLRCDRIKPKCGTCERLCHECEYPERRRNPGSKRRNMKELEARLAEVETKLVPEIPIRNMNQPSTFPLMDDDADALREDSDFPVGQIPIDGSLDIEQWAFTFQPAAPSFPMEDPLSQELISLGLEEPLPPQQMIDELHDIYFEKSHKTMPLMHKYRYFASLDRAPHMRPPVCLRYAMWTMAASLSDKYSCYEDLFYGRARRYLEAAEMKGHGETFVTVYHAQAWGLISSYEAKRTLFSRSWMSTGRMTRLVQMLGLHRLDGDRSDLKQILPSPSDWIELEERRRTFWVAFHNDRWASSGTGWPMIINEKEILTNLPASENSFEQGIAQDTISLADALTSQGAPKISTFGGVILSAALFGHNFQHLHRIGPDERPENVSNGEFWRRHRKMDNVLSSTFLFLPDHLRMPGGLGDMNVVFLHMSVHASTVCLHQAAILTAERNKLDSSVTEQSRARSLMAAQEIANIMRRVCHVDASNMNLWMGFCLFVAAGVLLQDLKAGGQDPHPQSLMNLEFLVAALQAIGDRHTLTKHFTAQLELDIEVSGIYRSQPDPCDTEDVPIYNNFIDGQFSQGKGAPLPFNIARSFTKRFATQNPSTSAENPGASILNCLNVASPSNNTQRHNSNPTHVPYFTVGNRKVLPASTPAIQGDKIFRDSSAFFNLDNEFLDISSNTPSGNDSSSYPTQFVLRHGKYANKDPASSQNTWAGGIPTAFFFPTLREGTKAPDGEDNLDNNTQTADLDAMFEDIVWDPNSG</sequence>
<dbReference type="GO" id="GO:0006351">
    <property type="term" value="P:DNA-templated transcription"/>
    <property type="evidence" value="ECO:0007669"/>
    <property type="project" value="InterPro"/>
</dbReference>
<evidence type="ECO:0000256" key="1">
    <source>
        <dbReference type="ARBA" id="ARBA00004123"/>
    </source>
</evidence>
<evidence type="ECO:0000256" key="3">
    <source>
        <dbReference type="ARBA" id="ARBA00023015"/>
    </source>
</evidence>
<evidence type="ECO:0000313" key="9">
    <source>
        <dbReference type="Proteomes" id="UP000254866"/>
    </source>
</evidence>
<dbReference type="InterPro" id="IPR001138">
    <property type="entry name" value="Zn2Cys6_DnaBD"/>
</dbReference>
<gene>
    <name evidence="8" type="ORF">BP5553_07535</name>
</gene>
<dbReference type="PANTHER" id="PTHR47338:SF10">
    <property type="entry name" value="TRANSCRIPTION FACTOR DOMAIN-CONTAINING PROTEIN-RELATED"/>
    <property type="match status" value="1"/>
</dbReference>
<dbReference type="RefSeq" id="XP_031867389.1">
    <property type="nucleotide sequence ID" value="XM_032016158.1"/>
</dbReference>
<dbReference type="Proteomes" id="UP000254866">
    <property type="component" value="Unassembled WGS sequence"/>
</dbReference>
<organism evidence="8 9">
    <name type="scientific">Venustampulla echinocandica</name>
    <dbReference type="NCBI Taxonomy" id="2656787"/>
    <lineage>
        <taxon>Eukaryota</taxon>
        <taxon>Fungi</taxon>
        <taxon>Dikarya</taxon>
        <taxon>Ascomycota</taxon>
        <taxon>Pezizomycotina</taxon>
        <taxon>Leotiomycetes</taxon>
        <taxon>Helotiales</taxon>
        <taxon>Pleuroascaceae</taxon>
        <taxon>Venustampulla</taxon>
    </lineage>
</organism>
<keyword evidence="5" id="KW-0539">Nucleus</keyword>
<evidence type="ECO:0000256" key="5">
    <source>
        <dbReference type="ARBA" id="ARBA00023242"/>
    </source>
</evidence>
<keyword evidence="9" id="KW-1185">Reference proteome</keyword>
<keyword evidence="3" id="KW-0805">Transcription regulation</keyword>
<evidence type="ECO:0000256" key="6">
    <source>
        <dbReference type="SAM" id="MobiDB-lite"/>
    </source>
</evidence>
<evidence type="ECO:0000256" key="4">
    <source>
        <dbReference type="ARBA" id="ARBA00023163"/>
    </source>
</evidence>
<dbReference type="InterPro" id="IPR036864">
    <property type="entry name" value="Zn2-C6_fun-type_DNA-bd_sf"/>
</dbReference>
<dbReference type="Gene3D" id="4.10.240.10">
    <property type="entry name" value="Zn(2)-C6 fungal-type DNA-binding domain"/>
    <property type="match status" value="1"/>
</dbReference>
<evidence type="ECO:0000313" key="8">
    <source>
        <dbReference type="EMBL" id="RDL34407.1"/>
    </source>
</evidence>
<dbReference type="GO" id="GO:0003677">
    <property type="term" value="F:DNA binding"/>
    <property type="evidence" value="ECO:0007669"/>
    <property type="project" value="InterPro"/>
</dbReference>
<comment type="subcellular location">
    <subcellularLocation>
        <location evidence="1">Nucleus</location>
    </subcellularLocation>
</comment>
<evidence type="ECO:0000256" key="2">
    <source>
        <dbReference type="ARBA" id="ARBA00022723"/>
    </source>
</evidence>
<dbReference type="SMART" id="SM00066">
    <property type="entry name" value="GAL4"/>
    <property type="match status" value="1"/>
</dbReference>
<dbReference type="STRING" id="2656787.A0A370TGT3"/>
<dbReference type="Pfam" id="PF04082">
    <property type="entry name" value="Fungal_trans"/>
    <property type="match status" value="1"/>
</dbReference>
<dbReference type="GO" id="GO:0005634">
    <property type="term" value="C:nucleus"/>
    <property type="evidence" value="ECO:0007669"/>
    <property type="project" value="UniProtKB-SubCell"/>
</dbReference>
<feature type="compositionally biased region" description="Acidic residues" evidence="6">
    <location>
        <begin position="1"/>
        <end position="13"/>
    </location>
</feature>
<dbReference type="CDD" id="cd12148">
    <property type="entry name" value="fungal_TF_MHR"/>
    <property type="match status" value="1"/>
</dbReference>
<feature type="domain" description="Zn(2)-C6 fungal-type" evidence="7">
    <location>
        <begin position="50"/>
        <end position="80"/>
    </location>
</feature>
<keyword evidence="4" id="KW-0804">Transcription</keyword>
<dbReference type="PANTHER" id="PTHR47338">
    <property type="entry name" value="ZN(II)2CYS6 TRANSCRIPTION FACTOR (EUROFUNG)-RELATED"/>
    <property type="match status" value="1"/>
</dbReference>
<reference evidence="8 9" key="1">
    <citation type="journal article" date="2018" name="IMA Fungus">
        <title>IMA Genome-F 9: Draft genome sequence of Annulohypoxylon stygium, Aspergillus mulundensis, Berkeleyomyces basicola (syn. Thielaviopsis basicola), Ceratocystis smalleyi, two Cercospora beticola strains, Coleophoma cylindrospora, Fusarium fracticaudum, Phialophora cf. hyalina, and Morchella septimelata.</title>
        <authorList>
            <person name="Wingfield B.D."/>
            <person name="Bills G.F."/>
            <person name="Dong Y."/>
            <person name="Huang W."/>
            <person name="Nel W.J."/>
            <person name="Swalarsk-Parry B.S."/>
            <person name="Vaghefi N."/>
            <person name="Wilken P.M."/>
            <person name="An Z."/>
            <person name="de Beer Z.W."/>
            <person name="De Vos L."/>
            <person name="Chen L."/>
            <person name="Duong T.A."/>
            <person name="Gao Y."/>
            <person name="Hammerbacher A."/>
            <person name="Kikkert J.R."/>
            <person name="Li Y."/>
            <person name="Li H."/>
            <person name="Li K."/>
            <person name="Li Q."/>
            <person name="Liu X."/>
            <person name="Ma X."/>
            <person name="Naidoo K."/>
            <person name="Pethybridge S.J."/>
            <person name="Sun J."/>
            <person name="Steenkamp E.T."/>
            <person name="van der Nest M.A."/>
            <person name="van Wyk S."/>
            <person name="Wingfield M.J."/>
            <person name="Xiong C."/>
            <person name="Yue Q."/>
            <person name="Zhang X."/>
        </authorList>
    </citation>
    <scope>NUCLEOTIDE SEQUENCE [LARGE SCALE GENOMIC DNA]</scope>
    <source>
        <strain evidence="8 9">BP 5553</strain>
    </source>
</reference>
<dbReference type="PROSITE" id="PS50048">
    <property type="entry name" value="ZN2_CY6_FUNGAL_2"/>
    <property type="match status" value="1"/>
</dbReference>
<evidence type="ECO:0000259" key="7">
    <source>
        <dbReference type="PROSITE" id="PS50048"/>
    </source>
</evidence>
<comment type="caution">
    <text evidence="8">The sequence shown here is derived from an EMBL/GenBank/DDBJ whole genome shotgun (WGS) entry which is preliminary data.</text>
</comment>
<feature type="region of interest" description="Disordered" evidence="6">
    <location>
        <begin position="1"/>
        <end position="47"/>
    </location>
</feature>
<dbReference type="GO" id="GO:0000981">
    <property type="term" value="F:DNA-binding transcription factor activity, RNA polymerase II-specific"/>
    <property type="evidence" value="ECO:0007669"/>
    <property type="project" value="InterPro"/>
</dbReference>
<dbReference type="GeneID" id="43600384"/>